<dbReference type="Proteomes" id="UP000266723">
    <property type="component" value="Unassembled WGS sequence"/>
</dbReference>
<sequence length="181" mass="19748">MARLAAADEIASQVADEGVNAGEKQRSKRKLINQTCMSGDKFFPQTLSELPFHRRPKSISGDGFFSDSDRMHVAGSCCLKLRLLVLTSSVDFRSVAYETSFKGMKVSDMSFGFGCFLCRAVGVLGSRGDSDDQFTFDSSYMPPNTLDFETQQVMARLGAADEIASQVADEGVNAGEKQRSK</sequence>
<accession>A0ABQ7EA28</accession>
<evidence type="ECO:0000313" key="1">
    <source>
        <dbReference type="EMBL" id="KAF3593862.1"/>
    </source>
</evidence>
<dbReference type="EMBL" id="QGKV02000299">
    <property type="protein sequence ID" value="KAF3593862.1"/>
    <property type="molecule type" value="Genomic_DNA"/>
</dbReference>
<protein>
    <submittedName>
        <fullName evidence="1">Uncharacterized protein</fullName>
    </submittedName>
</protein>
<gene>
    <name evidence="1" type="ORF">DY000_02020740</name>
</gene>
<name>A0ABQ7EA28_BRACR</name>
<keyword evidence="2" id="KW-1185">Reference proteome</keyword>
<proteinExistence type="predicted"/>
<evidence type="ECO:0000313" key="2">
    <source>
        <dbReference type="Proteomes" id="UP000266723"/>
    </source>
</evidence>
<comment type="caution">
    <text evidence="1">The sequence shown here is derived from an EMBL/GenBank/DDBJ whole genome shotgun (WGS) entry which is preliminary data.</text>
</comment>
<reference evidence="1 2" key="1">
    <citation type="journal article" date="2020" name="BMC Genomics">
        <title>Intraspecific diversification of the crop wild relative Brassica cretica Lam. using demographic model selection.</title>
        <authorList>
            <person name="Kioukis A."/>
            <person name="Michalopoulou V.A."/>
            <person name="Briers L."/>
            <person name="Pirintsos S."/>
            <person name="Studholme D.J."/>
            <person name="Pavlidis P."/>
            <person name="Sarris P.F."/>
        </authorList>
    </citation>
    <scope>NUCLEOTIDE SEQUENCE [LARGE SCALE GENOMIC DNA]</scope>
    <source>
        <strain evidence="2">cv. PFS-1207/04</strain>
    </source>
</reference>
<organism evidence="1 2">
    <name type="scientific">Brassica cretica</name>
    <name type="common">Mustard</name>
    <dbReference type="NCBI Taxonomy" id="69181"/>
    <lineage>
        <taxon>Eukaryota</taxon>
        <taxon>Viridiplantae</taxon>
        <taxon>Streptophyta</taxon>
        <taxon>Embryophyta</taxon>
        <taxon>Tracheophyta</taxon>
        <taxon>Spermatophyta</taxon>
        <taxon>Magnoliopsida</taxon>
        <taxon>eudicotyledons</taxon>
        <taxon>Gunneridae</taxon>
        <taxon>Pentapetalae</taxon>
        <taxon>rosids</taxon>
        <taxon>malvids</taxon>
        <taxon>Brassicales</taxon>
        <taxon>Brassicaceae</taxon>
        <taxon>Brassiceae</taxon>
        <taxon>Brassica</taxon>
    </lineage>
</organism>